<name>A0ACC3YH70_COLTU</name>
<organism evidence="1 2">
    <name type="scientific">Colletotrichum truncatum</name>
    <name type="common">Anthracnose fungus</name>
    <name type="synonym">Colletotrichum capsici</name>
    <dbReference type="NCBI Taxonomy" id="5467"/>
    <lineage>
        <taxon>Eukaryota</taxon>
        <taxon>Fungi</taxon>
        <taxon>Dikarya</taxon>
        <taxon>Ascomycota</taxon>
        <taxon>Pezizomycotina</taxon>
        <taxon>Sordariomycetes</taxon>
        <taxon>Hypocreomycetidae</taxon>
        <taxon>Glomerellales</taxon>
        <taxon>Glomerellaceae</taxon>
        <taxon>Colletotrichum</taxon>
        <taxon>Colletotrichum truncatum species complex</taxon>
    </lineage>
</organism>
<keyword evidence="2" id="KW-1185">Reference proteome</keyword>
<reference evidence="1 2" key="1">
    <citation type="journal article" date="2020" name="Phytopathology">
        <title>Genome Sequence Resources of Colletotrichum truncatum, C. plurivorum, C. musicola, and C. sojae: Four Species Pathogenic to Soybean (Glycine max).</title>
        <authorList>
            <person name="Rogerio F."/>
            <person name="Boufleur T.R."/>
            <person name="Ciampi-Guillardi M."/>
            <person name="Sukno S.A."/>
            <person name="Thon M.R."/>
            <person name="Massola Junior N.S."/>
            <person name="Baroncelli R."/>
        </authorList>
    </citation>
    <scope>NUCLEOTIDE SEQUENCE [LARGE SCALE GENOMIC DNA]</scope>
    <source>
        <strain evidence="1 2">CMES1059</strain>
    </source>
</reference>
<dbReference type="Proteomes" id="UP000805649">
    <property type="component" value="Unassembled WGS sequence"/>
</dbReference>
<protein>
    <submittedName>
        <fullName evidence="1">Uncharacterized protein</fullName>
    </submittedName>
</protein>
<evidence type="ECO:0000313" key="1">
    <source>
        <dbReference type="EMBL" id="KAL0931249.1"/>
    </source>
</evidence>
<evidence type="ECO:0000313" key="2">
    <source>
        <dbReference type="Proteomes" id="UP000805649"/>
    </source>
</evidence>
<accession>A0ACC3YH70</accession>
<dbReference type="EMBL" id="VUJX02000010">
    <property type="protein sequence ID" value="KAL0931249.1"/>
    <property type="molecule type" value="Genomic_DNA"/>
</dbReference>
<proteinExistence type="predicted"/>
<comment type="caution">
    <text evidence="1">The sequence shown here is derived from an EMBL/GenBank/DDBJ whole genome shotgun (WGS) entry which is preliminary data.</text>
</comment>
<gene>
    <name evidence="1" type="ORF">CTRU02_213984</name>
</gene>
<sequence length="535" mass="59385">MMAFTVPAVVVLCLSTLTQCNPVDLHPSEEVARSRGPQIFNAVHDSMKQWGSSLHHNGMSIFLATVPEGVLLYHGNTSPESPSEPDWLAYEIEHAEQFAHSFSRRPPKGPPGGPPGGPPKEPPGEPPQGPPGHPDAGFFDTNGRQHVLGSRAEKRAEGARGWLHVYRATEPLQLLYVDGMSGGKTTMGTLDTQDYLLRSVRSDPWAEKEPPKALGGGPMGERERAVDLCKLSTSWGLHGILRMEAGFEIIMCDFEKGLEQVQALRRPEPSRQNERRGEVRGLETLRGFAERYQGIGASRTLVDYSSMVSAFFFPVNLTNPDEKRPDLPRLSEVSDSELASIKDYLHETIQSRLGAQTSPVNWQGIADLIVGRYSDRIEFMASRSSSPTLLADEVSFLLDVYIHYPDDGGKPDLPEAISRCSEFYLQIMNPSTEADRLIHAAFQTVTSRICSTLFDIRERVSGVAEVSRSDLEWSAEALQSLISFLGWSRFKRCESCDLDAVCFIPMWPMGSQDDYYSPNCKNGSDLRGGNSYWKM</sequence>